<feature type="transmembrane region" description="Helical" evidence="1">
    <location>
        <begin position="99"/>
        <end position="116"/>
    </location>
</feature>
<proteinExistence type="predicted"/>
<protein>
    <recommendedName>
        <fullName evidence="2">Cytoskeleton protein RodZ-like C-terminal domain-containing protein</fullName>
    </recommendedName>
</protein>
<dbReference type="GO" id="GO:0003677">
    <property type="term" value="F:DNA binding"/>
    <property type="evidence" value="ECO:0007669"/>
    <property type="project" value="InterPro"/>
</dbReference>
<dbReference type="PANTHER" id="PTHR34475:SF1">
    <property type="entry name" value="CYTOSKELETON PROTEIN RODZ"/>
    <property type="match status" value="1"/>
</dbReference>
<dbReference type="eggNOG" id="COG1426">
    <property type="taxonomic scope" value="Bacteria"/>
</dbReference>
<gene>
    <name evidence="3" type="ORF">M622_03555</name>
</gene>
<dbReference type="PANTHER" id="PTHR34475">
    <property type="match status" value="1"/>
</dbReference>
<keyword evidence="1" id="KW-0472">Membrane</keyword>
<name>S9ZNW5_9RHOO</name>
<sequence>MRQARELRGESVGEVAFALKLSPRQVVALESDDFVALPGMPFVRGFLRNYARYLALDPAPLLDAVQRLAGESAVDLSPIKNAEGELPSGRGQRLGSAPVGWIVVLLSLLVLAGWYFDWFRTQPQRIESALDTPLMDGVPAEPIDGVPIQSAERVSGDEMAQARVIEDAATVAASAAGATSSAATEPLPQDTLPAAREASAPALEPVVQAAPTVNDLPVAAAAEEVRSPVGAERQLAFRFGAESWIEVRDASGAIIYSGVNRAGSTRMVQGRPPFALVIGNAANVSLEFEGKPVELAAHTKVSVARLTVQ</sequence>
<dbReference type="InterPro" id="IPR010982">
    <property type="entry name" value="Lambda_DNA-bd_dom_sf"/>
</dbReference>
<dbReference type="Proteomes" id="UP000015455">
    <property type="component" value="Unassembled WGS sequence"/>
</dbReference>
<accession>S9ZNW5</accession>
<dbReference type="InterPro" id="IPR050400">
    <property type="entry name" value="Bact_Cytoskel_RodZ"/>
</dbReference>
<comment type="caution">
    <text evidence="3">The sequence shown here is derived from an EMBL/GenBank/DDBJ whole genome shotgun (WGS) entry which is preliminary data.</text>
</comment>
<dbReference type="AlphaFoldDB" id="S9ZNW5"/>
<keyword evidence="1" id="KW-0812">Transmembrane</keyword>
<dbReference type="Pfam" id="PF13464">
    <property type="entry name" value="RodZ_C"/>
    <property type="match status" value="1"/>
</dbReference>
<dbReference type="EMBL" id="ATJV01000059">
    <property type="protein sequence ID" value="EPZ15212.1"/>
    <property type="molecule type" value="Genomic_DNA"/>
</dbReference>
<keyword evidence="4" id="KW-1185">Reference proteome</keyword>
<evidence type="ECO:0000313" key="3">
    <source>
        <dbReference type="EMBL" id="EPZ15212.1"/>
    </source>
</evidence>
<dbReference type="STRING" id="1348657.M622_03555"/>
<dbReference type="InterPro" id="IPR025194">
    <property type="entry name" value="RodZ-like_C"/>
</dbReference>
<reference evidence="3 4" key="1">
    <citation type="submission" date="2013-06" db="EMBL/GenBank/DDBJ databases">
        <title>Draft genome sequence of Thauera terpenica.</title>
        <authorList>
            <person name="Liu B."/>
            <person name="Frostegard A.H."/>
            <person name="Shapleigh J.P."/>
        </authorList>
    </citation>
    <scope>NUCLEOTIDE SEQUENCE [LARGE SCALE GENOMIC DNA]</scope>
    <source>
        <strain evidence="3 4">58Eu</strain>
    </source>
</reference>
<evidence type="ECO:0000256" key="1">
    <source>
        <dbReference type="SAM" id="Phobius"/>
    </source>
</evidence>
<evidence type="ECO:0000313" key="4">
    <source>
        <dbReference type="Proteomes" id="UP000015455"/>
    </source>
</evidence>
<dbReference type="Gene3D" id="1.10.260.40">
    <property type="entry name" value="lambda repressor-like DNA-binding domains"/>
    <property type="match status" value="1"/>
</dbReference>
<feature type="domain" description="Cytoskeleton protein RodZ-like C-terminal" evidence="2">
    <location>
        <begin position="237"/>
        <end position="307"/>
    </location>
</feature>
<dbReference type="Pfam" id="PF13413">
    <property type="entry name" value="HTH_25"/>
    <property type="match status" value="1"/>
</dbReference>
<keyword evidence="1" id="KW-1133">Transmembrane helix</keyword>
<dbReference type="PATRIC" id="fig|1348657.5.peg.2189"/>
<evidence type="ECO:0000259" key="2">
    <source>
        <dbReference type="Pfam" id="PF13464"/>
    </source>
</evidence>
<organism evidence="3 4">
    <name type="scientific">Thauera terpenica 58Eu</name>
    <dbReference type="NCBI Taxonomy" id="1348657"/>
    <lineage>
        <taxon>Bacteria</taxon>
        <taxon>Pseudomonadati</taxon>
        <taxon>Pseudomonadota</taxon>
        <taxon>Betaproteobacteria</taxon>
        <taxon>Rhodocyclales</taxon>
        <taxon>Zoogloeaceae</taxon>
        <taxon>Thauera</taxon>
    </lineage>
</organism>